<proteinExistence type="predicted"/>
<comment type="caution">
    <text evidence="1">The sequence shown here is derived from an EMBL/GenBank/DDBJ whole genome shotgun (WGS) entry which is preliminary data.</text>
</comment>
<dbReference type="EMBL" id="CM039176">
    <property type="protein sequence ID" value="KAH9717610.1"/>
    <property type="molecule type" value="Genomic_DNA"/>
</dbReference>
<protein>
    <submittedName>
        <fullName evidence="1">Callose synthase 5</fullName>
    </submittedName>
</protein>
<evidence type="ECO:0000313" key="2">
    <source>
        <dbReference type="Proteomes" id="UP000829398"/>
    </source>
</evidence>
<organism evidence="1 2">
    <name type="scientific">Citrus sinensis</name>
    <name type="common">Sweet orange</name>
    <name type="synonym">Citrus aurantium var. sinensis</name>
    <dbReference type="NCBI Taxonomy" id="2711"/>
    <lineage>
        <taxon>Eukaryota</taxon>
        <taxon>Viridiplantae</taxon>
        <taxon>Streptophyta</taxon>
        <taxon>Embryophyta</taxon>
        <taxon>Tracheophyta</taxon>
        <taxon>Spermatophyta</taxon>
        <taxon>Magnoliopsida</taxon>
        <taxon>eudicotyledons</taxon>
        <taxon>Gunneridae</taxon>
        <taxon>Pentapetalae</taxon>
        <taxon>rosids</taxon>
        <taxon>malvids</taxon>
        <taxon>Sapindales</taxon>
        <taxon>Rutaceae</taxon>
        <taxon>Aurantioideae</taxon>
        <taxon>Citrus</taxon>
    </lineage>
</organism>
<keyword evidence="2" id="KW-1185">Reference proteome</keyword>
<evidence type="ECO:0000313" key="1">
    <source>
        <dbReference type="EMBL" id="KAH9717610.1"/>
    </source>
</evidence>
<reference evidence="2" key="1">
    <citation type="journal article" date="2023" name="Hortic. Res.">
        <title>A chromosome-level phased genome enabling allele-level studies in sweet orange: a case study on citrus Huanglongbing tolerance.</title>
        <authorList>
            <person name="Wu B."/>
            <person name="Yu Q."/>
            <person name="Deng Z."/>
            <person name="Duan Y."/>
            <person name="Luo F."/>
            <person name="Gmitter F. Jr."/>
        </authorList>
    </citation>
    <scope>NUCLEOTIDE SEQUENCE [LARGE SCALE GENOMIC DNA]</scope>
    <source>
        <strain evidence="2">cv. Valencia</strain>
    </source>
</reference>
<sequence length="1772" mass="203251">MSNMDAGLTRRPSRSAAMTTFSTEVFDNEVVPSSLGSIAPILRIATEVESERPRVAYLCRFYAFEKAHRLDPSSSGRGVRQFKTSLLQRLERDNASSLASRVKKTDAREIQSYYQQYYEHYVRALDQGEQADRAQLGKAYQTAGVLFEVLCAVNKTEKVEEVAPEIIAAARDVQEKKEIYSPYNILPLDAAGASQSIMQLEEVKAAVAALWNTRGLNWPASFEPQRQKSGDLDLLDWLRAMFGFQALAKLMSFAQLDERALDAVMSKLFKNYKTWCKFLGRKHSLRLPQGPQEIQQRKMLYMGLYLLIWGEAANIRFMPECLCYIFHNMAYELHGLLAGNVSIVTGENIKPSYGGDDEAFLRKVVTPIYRVIETEAKKNKDGNAANSDWCNYDDLNEYFWSSDCFSLGWPMRDDGDFFKSTRNKGQGRKAVQRKSGSTGKSNFVEMRSFWHLFRSFDRLWTFYILALQAMLIAGFQNISPMELFEIDSLYALSSIFITAAFLRLLQSLLDLILNFPGYHRWRFSDVLRNVLKLIVSLAWVIVLPICYVQSSNYSPVDVKGILPFLPKQSGIPPLYLLAVALYLLPNLLAACLFLFPMLRRWIENSDWHIIRLLLWWSQIYFMDSQIWYSIYSTLCGGVIGAFDRLGEIRTLGMLRSRFQSLPGAFNTYLVPSDKTPKRGFSFSKKFAEVTASRRSEAAKFAQLWNEIPIALDMAAQFRSRDSDLWKRICADEYMKCAVIECYETFKIVLNALVVGENEKRIINIIIKEIESNISKNTFLANFRMGPLPTLCKKVVELVAILKDADPSKKDTVVLLLQDMLEVVTRDMMVNEIRELVELGHSNKESGRQLFAGTDARPAIMFPPVGTAQWEEQIRRFHLLLTVKESAIDVPTNLEARRRITFFSNSLFMDMPRAPRVRKMLSFSVLTPYYSEETVYSRADLELENEDGVSIIYYLQKIFPDEWNNFMERLNCKKESEVWENDENILQLRHWVSLRGQTLCRTVRGMMYYRRALKLQAFLDMASETEILEGYKAITIPSEEEKKSQRSLYAQLEAVADMKFTYVATCQIYGNQKRNGDRRATDILNLMVNNPSLRVAYIDEVEEREGGKVQKVYYSVLVKAVDNLDQEIYRIKLPGAVKLGEGKPENQNHAVIFTRGEALQAIDMNQDNYLEEAFKMRNLLEEFNEDHGVRPPTILGVREHIFTGSVSSLAWFMSNQETSFVTIGQRVLARPLKVRFHYGHPDVFDRIFHITRGGMSKASRNVNLSEDIFAGFNSVLRRGNVTHHEYIQVGKGRDVGLNQISLFEAKVACGNGEQTLSRDIYRLGHRFDFFRMMSFYFTTIGSYLSSLLIVFTVYAFLYGKLYLSLSGLEESIVKFAETRKDDPLKAVMAQQSLVQLGLLMTFPMFMEMGLEKGFRSALGDLIIMQLQLATIFFTFSLGTKAHYFGRTVLHGGAKYRATGRGFVVRHEKFAENYRMYSRSHFVKGLEIMILLICYSVYGKSTKNSTVFAVITFSLWFLVISWVFAPFLFNPSGFEWQKIVDDWDDWQKWIGSRGGIGVPANKSWESWWEEEQDHLKHTGILGRVWEIILSLRFFIYQYGIVYQLNLTKSSEAGEDLSIIVYGMSWLVIFALMIILKIVSLGRKKFSADFQLMFRLLKLVLFLAFTVTLVLMFLFLNLKVGDLLQSLLAYLPTGWALLQIAQACRPIVKGLGMWGSVKAIARGYEYLMGLVIFVPVGVLAWFPFVSEFQTRLLFNQAFSRGLQIQRILAGGKKQN</sequence>
<dbReference type="Proteomes" id="UP000829398">
    <property type="component" value="Chromosome 7"/>
</dbReference>
<gene>
    <name evidence="1" type="ORF">KPL71_021894</name>
</gene>
<accession>A0ACB8JL34</accession>
<name>A0ACB8JL34_CITSI</name>